<dbReference type="Proteomes" id="UP000599312">
    <property type="component" value="Unassembled WGS sequence"/>
</dbReference>
<gene>
    <name evidence="1" type="ORF">I2H38_20590</name>
</gene>
<reference evidence="1" key="1">
    <citation type="submission" date="2020-11" db="EMBL/GenBank/DDBJ databases">
        <authorList>
            <person name="Kim M.K."/>
        </authorList>
    </citation>
    <scope>NUCLEOTIDE SEQUENCE</scope>
    <source>
        <strain evidence="1">BT350</strain>
    </source>
</reference>
<proteinExistence type="predicted"/>
<dbReference type="AlphaFoldDB" id="A0A931BQR5"/>
<keyword evidence="2" id="KW-1185">Reference proteome</keyword>
<name>A0A931BQR5_9HYPH</name>
<accession>A0A931BQR5</accession>
<organism evidence="1 2">
    <name type="scientific">Microvirga alba</name>
    <dbReference type="NCBI Taxonomy" id="2791025"/>
    <lineage>
        <taxon>Bacteria</taxon>
        <taxon>Pseudomonadati</taxon>
        <taxon>Pseudomonadota</taxon>
        <taxon>Alphaproteobacteria</taxon>
        <taxon>Hyphomicrobiales</taxon>
        <taxon>Methylobacteriaceae</taxon>
        <taxon>Microvirga</taxon>
    </lineage>
</organism>
<dbReference type="RefSeq" id="WP_196273744.1">
    <property type="nucleotide sequence ID" value="NZ_JADQDO010000025.1"/>
</dbReference>
<dbReference type="EMBL" id="JADQDO010000025">
    <property type="protein sequence ID" value="MBF9235752.1"/>
    <property type="molecule type" value="Genomic_DNA"/>
</dbReference>
<sequence length="136" mass="14932">MKRPDGYKPHRFPAPTMNRAVGLNFRFPLTLSLAEKMLLERGIAASYRNNPQLGKRWDLITPPGFAVNSQGPMTSGPDQVVISIAGKTRRLRRGRGSVRVCAQSLIVVLGTTDDETLLAIIHPESAARRDSLNLIG</sequence>
<comment type="caution">
    <text evidence="1">The sequence shown here is derived from an EMBL/GenBank/DDBJ whole genome shotgun (WGS) entry which is preliminary data.</text>
</comment>
<protein>
    <submittedName>
        <fullName evidence="1">Uncharacterized protein</fullName>
    </submittedName>
</protein>
<evidence type="ECO:0000313" key="1">
    <source>
        <dbReference type="EMBL" id="MBF9235752.1"/>
    </source>
</evidence>
<evidence type="ECO:0000313" key="2">
    <source>
        <dbReference type="Proteomes" id="UP000599312"/>
    </source>
</evidence>